<sequence>MNSTIIVRGTAIAIVGIAASIFAAKEFIRDTPQQQAGMQQTVPKNTNGTFVGASLIGAGVGQSNEAAPDASPELRLSAGTQNSDTPVVPELTLGALDTGRTGDTAPRIDSDFRPDLALADAELHNSDTHCAPSIDVTASVDALLDLRILAPCNPSERIVISHGDLAFSAYTSGEGAFSAYLPALTATASVDAYLADGTLLQAQANVPDIAQHHRVVVQWTGDFGISLHAFHHGAAYGTSGHIHAANPFDPNMDASFIIRLGEARGPEPMLAHVYSIPAAMLEQSRMELEALHDTRSCGLDLAAYVLQISGGQQAELKEMTLAMPGCDQPQGVAVMPLPFEHARQPEPQAAEYSALSLATRQK</sequence>
<evidence type="ECO:0000256" key="1">
    <source>
        <dbReference type="SAM" id="Phobius"/>
    </source>
</evidence>
<gene>
    <name evidence="2" type="ORF">PUT78_08670</name>
</gene>
<dbReference type="EMBL" id="JAQZSM010000006">
    <property type="protein sequence ID" value="MDD7971173.1"/>
    <property type="molecule type" value="Genomic_DNA"/>
</dbReference>
<keyword evidence="1" id="KW-0812">Transmembrane</keyword>
<proteinExistence type="predicted"/>
<keyword evidence="1" id="KW-1133">Transmembrane helix</keyword>
<accession>A0ABT5T7R4</accession>
<organism evidence="2 3">
    <name type="scientific">Roseinatronobacter alkalisoli</name>
    <dbReference type="NCBI Taxonomy" id="3028235"/>
    <lineage>
        <taxon>Bacteria</taxon>
        <taxon>Pseudomonadati</taxon>
        <taxon>Pseudomonadota</taxon>
        <taxon>Alphaproteobacteria</taxon>
        <taxon>Rhodobacterales</taxon>
        <taxon>Paracoccaceae</taxon>
        <taxon>Roseinatronobacter</taxon>
    </lineage>
</organism>
<evidence type="ECO:0000313" key="3">
    <source>
        <dbReference type="Proteomes" id="UP001431784"/>
    </source>
</evidence>
<dbReference type="Proteomes" id="UP001431784">
    <property type="component" value="Unassembled WGS sequence"/>
</dbReference>
<keyword evidence="3" id="KW-1185">Reference proteome</keyword>
<evidence type="ECO:0008006" key="4">
    <source>
        <dbReference type="Google" id="ProtNLM"/>
    </source>
</evidence>
<comment type="caution">
    <text evidence="2">The sequence shown here is derived from an EMBL/GenBank/DDBJ whole genome shotgun (WGS) entry which is preliminary data.</text>
</comment>
<reference evidence="2" key="1">
    <citation type="submission" date="2023-02" db="EMBL/GenBank/DDBJ databases">
        <title>Description of Roseinatronobacter alkalisoli sp. nov., an alkaliphilic bacerium isolated from soda soil.</title>
        <authorList>
            <person name="Wei W."/>
        </authorList>
    </citation>
    <scope>NUCLEOTIDE SEQUENCE</scope>
    <source>
        <strain evidence="2">HJB301</strain>
    </source>
</reference>
<feature type="transmembrane region" description="Helical" evidence="1">
    <location>
        <begin position="6"/>
        <end position="24"/>
    </location>
</feature>
<keyword evidence="1" id="KW-0472">Membrane</keyword>
<dbReference type="RefSeq" id="WP_274351860.1">
    <property type="nucleotide sequence ID" value="NZ_JAQZSM010000006.1"/>
</dbReference>
<protein>
    <recommendedName>
        <fullName evidence="4">Translocase</fullName>
    </recommendedName>
</protein>
<name>A0ABT5T7R4_9RHOB</name>
<evidence type="ECO:0000313" key="2">
    <source>
        <dbReference type="EMBL" id="MDD7971173.1"/>
    </source>
</evidence>